<feature type="repeat" description="RCC1" evidence="2">
    <location>
        <begin position="302"/>
        <end position="355"/>
    </location>
</feature>
<evidence type="ECO:0000256" key="1">
    <source>
        <dbReference type="ARBA" id="ARBA00022737"/>
    </source>
</evidence>
<name>A0A1R2B7A0_9CILI</name>
<accession>A0A1R2B7A0</accession>
<evidence type="ECO:0000313" key="5">
    <source>
        <dbReference type="EMBL" id="OMJ72674.1"/>
    </source>
</evidence>
<dbReference type="InterPro" id="IPR009091">
    <property type="entry name" value="RCC1/BLIP-II"/>
</dbReference>
<feature type="compositionally biased region" description="Basic and acidic residues" evidence="3">
    <location>
        <begin position="1790"/>
        <end position="1799"/>
    </location>
</feature>
<dbReference type="PROSITE" id="PS00626">
    <property type="entry name" value="RCC1_2"/>
    <property type="match status" value="2"/>
</dbReference>
<dbReference type="PANTHER" id="PTHR22870:SF360">
    <property type="entry name" value="ULTRAVIOLET-B RECEPTOR UVR8"/>
    <property type="match status" value="1"/>
</dbReference>
<feature type="repeat" description="RCC1" evidence="2">
    <location>
        <begin position="744"/>
        <end position="793"/>
    </location>
</feature>
<dbReference type="InterPro" id="IPR008936">
    <property type="entry name" value="Rho_GTPase_activation_prot"/>
</dbReference>
<dbReference type="OrthoDB" id="292250at2759"/>
<dbReference type="EMBL" id="MPUH01000881">
    <property type="protein sequence ID" value="OMJ72674.1"/>
    <property type="molecule type" value="Genomic_DNA"/>
</dbReference>
<evidence type="ECO:0000256" key="2">
    <source>
        <dbReference type="PROSITE-ProRule" id="PRU00235"/>
    </source>
</evidence>
<protein>
    <recommendedName>
        <fullName evidence="4">RCC1-like domain-containing protein</fullName>
    </recommendedName>
</protein>
<proteinExistence type="predicted"/>
<dbReference type="InterPro" id="IPR058923">
    <property type="entry name" value="RCC1-like_dom"/>
</dbReference>
<dbReference type="PANTHER" id="PTHR22870">
    <property type="entry name" value="REGULATOR OF CHROMOSOME CONDENSATION"/>
    <property type="match status" value="1"/>
</dbReference>
<dbReference type="Proteomes" id="UP000187209">
    <property type="component" value="Unassembled WGS sequence"/>
</dbReference>
<evidence type="ECO:0000256" key="3">
    <source>
        <dbReference type="SAM" id="MobiDB-lite"/>
    </source>
</evidence>
<dbReference type="Pfam" id="PF25390">
    <property type="entry name" value="WD40_RLD"/>
    <property type="match status" value="1"/>
</dbReference>
<dbReference type="SUPFAM" id="SSF48350">
    <property type="entry name" value="GTPase activation domain, GAP"/>
    <property type="match status" value="1"/>
</dbReference>
<sequence>MDKLIIENSLISCSTNHAVAVGIYGHIYVWGSNTGTLPESGISNNASEDESYDSEELSSSGSEIKEFFVDKLGFVDTTISYLKNPAFFSLRHPLYQVKATQVSCGECFTAIVASEKKSSYDNNEDEYSEKLFALEIDDTATELPPINCKLSRDDYSNAILANKIRRDLEDYLRENSTNFIELFKSNSIKEASFYNIMTIIVKTKLSIANLSDFLTYKKMRLPGNGIALQPLYELVMKCKQGQGLLYIFGTKDFIIPKINNKLRATNIKYNTTGYYLIHLPETVSCAKICCGEFFVILLSHSGIVFSWGSQGCAALGKNRSPTCLNIKPIPELCTERCLVVDIACGSRHCLAMTDNGSLYVWGEGDGGRLGNGRSDNVSRPEPIAVANGDTVLIRAGYKSSFCKTRDGTCYAWGDISNNKFFRTNFLSSDKPSQFSLPFDPIDVAIGIKSCAFISKQGLLYQSSCYDETYTCLNKKYKHLEGAQFYQITANEHNFFALNSKGSIYSWNTNDKKELLARDGIPLIPGEIESCSQHFNMRELEEATDLEILSKESSTRIQAVACGESNTVLITDKGEGLICGSNKYGQMAIAFGDLEFDEENTPDEFPDFVMVPRLSMVFRMKIIKIACGKNHMLGINNDEKVLSWGANTCGQLGNGTFSKFENYPCILKSLENENIVQIAAGSTHSMVLTTKGIVYSFGSSENGKLGLGPLKSTVLYNIPSEIEKLTKINHISCGESHSLAIKEDHTIYIWGHGWKGQLGCGQKDSFYEPMALLSTTEWKHAACGSNHTVAISIEGVTYHWGHVNLLDEDPELLTPTKVKGLEDIHAKYTYASFDYSLMVPEIGTTIYCWGKQLHKRIIGLKSDTEEGSITRHIITQMPLGEKIADISLGTYHGAIVTTQGKVYTWGYTYEGRIGEKKFMNANEDKAFNGIPVDLTRFLKEDKIHEAKPEEFIEDLQKLLQEEPEDYREANIREVDHQIITKFKNSIEKFVEIASFDSDQESFFVRVKHKQLSRLQQEPFRCEFKNPEYMKPEVESRLFGYSSLITTFQIHSCYMFKLLNLSLENEKKLEMINLIYCDMEKDMRLIYTTIYLCKMLLKKNLNKEDGFPGFLKTRNMKIWKKIVFKIIVASYDDMNKIRKITESCLHGLSQVVNDDEYGIDPNPLHIPRVASNNKITAYQMNRNLIDRRMSKLKQVMILFTDIIKKFSREDNFSEIVFLIIDDLLSQCSIIFGHNFKDLENISTFTADISHLVLTIVFKPVVKAIENPDHYYVLKDASSNSFSHNLNSFSDTIRKFCNGKKLGEANERWYNDINNFLHSDECIKVKIEIVKNILTLNSDHEENYLEALFIHSLEPFDKVVTISGQSLIYLHTVTQDNLHDLRVNNPSYDPLTLILKELNSVPTKRLFTKNEMLNLTLLTRCLRHDQSIVRCPDCEMLIPRDMSPSNFRPVIEIFDPMPPNSSEAILTYILSTGPRKQKKCKIYDYILNYQANYSKYLKDFEIYEKVETLILNIDIITSASLGIAVEAADEIEQQAIIKDREKNFKIIEENCEKQYKRRKQHCLTQKKISKALNNLDSVLSKYMSKSLLDPIAKKNLLFNVEYGASNLELERFSDSVMFSIFMNKVREYTTKKEMSINLFENITDDMKESLRGFMKRSLRELIRKKVIKNYSLNPHYNAKNIIFSFEIDQENLLIMVTNSPRKLNICGRDEFREEELIFYEKLTSDEIAVMREECKSAPADKATKKLPEKGGYITLQFYQKQLVDMIGNMEDRVAAYLQNIKISQGNNGYTRISKENEEKIQETGEDEVSNTRKKRNEEEKIESMR</sequence>
<feature type="repeat" description="RCC1" evidence="2">
    <location>
        <begin position="638"/>
        <end position="690"/>
    </location>
</feature>
<organism evidence="5 6">
    <name type="scientific">Stentor coeruleus</name>
    <dbReference type="NCBI Taxonomy" id="5963"/>
    <lineage>
        <taxon>Eukaryota</taxon>
        <taxon>Sar</taxon>
        <taxon>Alveolata</taxon>
        <taxon>Ciliophora</taxon>
        <taxon>Postciliodesmatophora</taxon>
        <taxon>Heterotrichea</taxon>
        <taxon>Heterotrichida</taxon>
        <taxon>Stentoridae</taxon>
        <taxon>Stentor</taxon>
    </lineage>
</organism>
<dbReference type="Pfam" id="PF13540">
    <property type="entry name" value="RCC1_2"/>
    <property type="match status" value="2"/>
</dbReference>
<evidence type="ECO:0000259" key="4">
    <source>
        <dbReference type="Pfam" id="PF25390"/>
    </source>
</evidence>
<feature type="region of interest" description="Disordered" evidence="3">
    <location>
        <begin position="1790"/>
        <end position="1822"/>
    </location>
</feature>
<keyword evidence="1" id="KW-0677">Repeat</keyword>
<reference evidence="5 6" key="1">
    <citation type="submission" date="2016-11" db="EMBL/GenBank/DDBJ databases">
        <title>The macronuclear genome of Stentor coeruleus: a giant cell with tiny introns.</title>
        <authorList>
            <person name="Slabodnick M."/>
            <person name="Ruby J.G."/>
            <person name="Reiff S.B."/>
            <person name="Swart E.C."/>
            <person name="Gosai S."/>
            <person name="Prabakaran S."/>
            <person name="Witkowska E."/>
            <person name="Larue G.E."/>
            <person name="Fisher S."/>
            <person name="Freeman R.M."/>
            <person name="Gunawardena J."/>
            <person name="Chu W."/>
            <person name="Stover N.A."/>
            <person name="Gregory B.D."/>
            <person name="Nowacki M."/>
            <person name="Derisi J."/>
            <person name="Roy S.W."/>
            <person name="Marshall W.F."/>
            <person name="Sood P."/>
        </authorList>
    </citation>
    <scope>NUCLEOTIDE SEQUENCE [LARGE SCALE GENOMIC DNA]</scope>
    <source>
        <strain evidence="5">WM001</strain>
    </source>
</reference>
<evidence type="ECO:0000313" key="6">
    <source>
        <dbReference type="Proteomes" id="UP000187209"/>
    </source>
</evidence>
<feature type="domain" description="RCC1-like" evidence="4">
    <location>
        <begin position="475"/>
        <end position="820"/>
    </location>
</feature>
<dbReference type="PRINTS" id="PR00633">
    <property type="entry name" value="RCCNDNSATION"/>
</dbReference>
<feature type="repeat" description="RCC1" evidence="2">
    <location>
        <begin position="691"/>
        <end position="743"/>
    </location>
</feature>
<comment type="caution">
    <text evidence="5">The sequence shown here is derived from an EMBL/GenBank/DDBJ whole genome shotgun (WGS) entry which is preliminary data.</text>
</comment>
<dbReference type="InterPro" id="IPR051210">
    <property type="entry name" value="Ub_ligase/GEF_domain"/>
</dbReference>
<feature type="repeat" description="RCC1" evidence="2">
    <location>
        <begin position="356"/>
        <end position="406"/>
    </location>
</feature>
<dbReference type="InterPro" id="IPR000408">
    <property type="entry name" value="Reg_chr_condens"/>
</dbReference>
<feature type="compositionally biased region" description="Basic and acidic residues" evidence="3">
    <location>
        <begin position="1812"/>
        <end position="1822"/>
    </location>
</feature>
<dbReference type="Gene3D" id="2.130.10.30">
    <property type="entry name" value="Regulator of chromosome condensation 1/beta-lactamase-inhibitor protein II"/>
    <property type="match status" value="2"/>
</dbReference>
<dbReference type="PROSITE" id="PS50012">
    <property type="entry name" value="RCC1_3"/>
    <property type="match status" value="5"/>
</dbReference>
<dbReference type="SUPFAM" id="SSF50985">
    <property type="entry name" value="RCC1/BLIP-II"/>
    <property type="match status" value="2"/>
</dbReference>
<keyword evidence="6" id="KW-1185">Reference proteome</keyword>
<gene>
    <name evidence="5" type="ORF">SteCoe_28807</name>
</gene>